<sequence length="180" mass="21307">MNVKIKFFFLVLLLTLLQSCQLENTPEEYFDRTALNTNILMEFGARDFRTMEQNRNAGQLLAYDDKGTFPAKSYEDHILRFKMPYLDQSIEKIKELKPTDETTPMIQASLDLFEFVKEKYKTDYLTIARLMEKKAPREEIDKALAEMEQTSFPVFDKKYKKLWDLAMPYAKKHGIEVKTY</sequence>
<feature type="chain" id="PRO_5043204627" evidence="1">
    <location>
        <begin position="25"/>
        <end position="180"/>
    </location>
</feature>
<name>A0A4Y7UG11_9FLAO</name>
<dbReference type="Proteomes" id="UP000295270">
    <property type="component" value="Unassembled WGS sequence"/>
</dbReference>
<dbReference type="OrthoDB" id="1191109at2"/>
<dbReference type="RefSeq" id="WP_132034212.1">
    <property type="nucleotide sequence ID" value="NZ_QWDN01000002.1"/>
</dbReference>
<evidence type="ECO:0000256" key="1">
    <source>
        <dbReference type="SAM" id="SignalP"/>
    </source>
</evidence>
<reference evidence="2 4" key="1">
    <citation type="journal article" date="2015" name="Stand. Genomic Sci.">
        <title>Genomic Encyclopedia of Bacterial and Archaeal Type Strains, Phase III: the genomes of soil and plant-associated and newly described type strains.</title>
        <authorList>
            <person name="Whitman W.B."/>
            <person name="Woyke T."/>
            <person name="Klenk H.P."/>
            <person name="Zhou Y."/>
            <person name="Lilburn T.G."/>
            <person name="Beck B.J."/>
            <person name="De Vos P."/>
            <person name="Vandamme P."/>
            <person name="Eisen J.A."/>
            <person name="Garrity G."/>
            <person name="Hugenholtz P."/>
            <person name="Kyrpides N.C."/>
        </authorList>
    </citation>
    <scope>NUCLEOTIDE SEQUENCE [LARGE SCALE GENOMIC DNA]</scope>
    <source>
        <strain evidence="2 4">P5626</strain>
    </source>
</reference>
<keyword evidence="1" id="KW-0732">Signal</keyword>
<dbReference type="EMBL" id="SLWA01000002">
    <property type="protein sequence ID" value="TCN60064.1"/>
    <property type="molecule type" value="Genomic_DNA"/>
</dbReference>
<feature type="signal peptide" evidence="1">
    <location>
        <begin position="1"/>
        <end position="24"/>
    </location>
</feature>
<proteinExistence type="predicted"/>
<evidence type="ECO:0000313" key="2">
    <source>
        <dbReference type="EMBL" id="TCN60064.1"/>
    </source>
</evidence>
<organism evidence="3 5">
    <name type="scientific">Flavobacterium circumlabens</name>
    <dbReference type="NCBI Taxonomy" id="2133765"/>
    <lineage>
        <taxon>Bacteria</taxon>
        <taxon>Pseudomonadati</taxon>
        <taxon>Bacteroidota</taxon>
        <taxon>Flavobacteriia</taxon>
        <taxon>Flavobacteriales</taxon>
        <taxon>Flavobacteriaceae</taxon>
        <taxon>Flavobacterium</taxon>
    </lineage>
</organism>
<comment type="caution">
    <text evidence="3">The sequence shown here is derived from an EMBL/GenBank/DDBJ whole genome shotgun (WGS) entry which is preliminary data.</text>
</comment>
<reference evidence="3 5" key="2">
    <citation type="journal article" date="2018" name="Syst. Appl. Microbiol.">
        <title>Flavobacterium circumlabens sp. nov. and Flavobacterium cupreum sp. nov., two psychrotrophic species isolated from Antarctic environmental samples.</title>
        <authorList>
            <person name="Kralova S."/>
            <person name="Busse H.J."/>
            <person name="Svec P."/>
            <person name="Maslanova I."/>
            <person name="Stankova E."/>
            <person name="Bartak M."/>
            <person name="Sedlacek I."/>
        </authorList>
    </citation>
    <scope>NUCLEOTIDE SEQUENCE [LARGE SCALE GENOMIC DNA]</scope>
    <source>
        <strain evidence="3 5">CCM 8828</strain>
    </source>
</reference>
<gene>
    <name evidence="3" type="ORF">D0809_09025</name>
    <name evidence="2" type="ORF">EV142_102684</name>
</gene>
<dbReference type="Proteomes" id="UP000298340">
    <property type="component" value="Unassembled WGS sequence"/>
</dbReference>
<dbReference type="PROSITE" id="PS51257">
    <property type="entry name" value="PROKAR_LIPOPROTEIN"/>
    <property type="match status" value="1"/>
</dbReference>
<accession>A0A4Y7UG11</accession>
<evidence type="ECO:0000313" key="3">
    <source>
        <dbReference type="EMBL" id="TEB45296.1"/>
    </source>
</evidence>
<reference evidence="2" key="3">
    <citation type="submission" date="2019-03" db="EMBL/GenBank/DDBJ databases">
        <authorList>
            <person name="Whitman W."/>
            <person name="Huntemann M."/>
            <person name="Clum A."/>
            <person name="Pillay M."/>
            <person name="Palaniappan K."/>
            <person name="Varghese N."/>
            <person name="Mikhailova N."/>
            <person name="Stamatis D."/>
            <person name="Reddy T."/>
            <person name="Daum C."/>
            <person name="Shapiro N."/>
            <person name="Ivanova N."/>
            <person name="Kyrpides N."/>
            <person name="Woyke T."/>
        </authorList>
    </citation>
    <scope>NUCLEOTIDE SEQUENCE</scope>
    <source>
        <strain evidence="2">P5626</strain>
    </source>
</reference>
<evidence type="ECO:0000313" key="5">
    <source>
        <dbReference type="Proteomes" id="UP000298340"/>
    </source>
</evidence>
<dbReference type="EMBL" id="QWDN01000002">
    <property type="protein sequence ID" value="TEB45296.1"/>
    <property type="molecule type" value="Genomic_DNA"/>
</dbReference>
<keyword evidence="4" id="KW-1185">Reference proteome</keyword>
<dbReference type="AlphaFoldDB" id="A0A4Y7UG11"/>
<protein>
    <submittedName>
        <fullName evidence="3">Uncharacterized protein</fullName>
    </submittedName>
</protein>
<evidence type="ECO:0000313" key="4">
    <source>
        <dbReference type="Proteomes" id="UP000295270"/>
    </source>
</evidence>